<organism evidence="1 2">
    <name type="scientific">Nocardiopsis alba (strain ATCC BAA-2165 / BE74)</name>
    <dbReference type="NCBI Taxonomy" id="1205910"/>
    <lineage>
        <taxon>Bacteria</taxon>
        <taxon>Bacillati</taxon>
        <taxon>Actinomycetota</taxon>
        <taxon>Actinomycetes</taxon>
        <taxon>Streptosporangiales</taxon>
        <taxon>Nocardiopsidaceae</taxon>
        <taxon>Nocardiopsis</taxon>
    </lineage>
</organism>
<evidence type="ECO:0000313" key="1">
    <source>
        <dbReference type="EMBL" id="AFR07434.1"/>
    </source>
</evidence>
<dbReference type="Proteomes" id="UP000003779">
    <property type="component" value="Chromosome"/>
</dbReference>
<sequence length="37" mass="3824">MAFAVATDPLRKSGVRPVEGVANPLRVMPSADPGFGL</sequence>
<dbReference type="AlphaFoldDB" id="J7L9E7"/>
<evidence type="ECO:0000313" key="2">
    <source>
        <dbReference type="Proteomes" id="UP000003779"/>
    </source>
</evidence>
<reference evidence="2" key="2">
    <citation type="submission" date="2012-08" db="EMBL/GenBank/DDBJ databases">
        <title>Whole-genome sequence of Nocardiopsis alba strain ATCC BAA-2165 associated with honeybees.</title>
        <authorList>
            <person name="Qiao J."/>
            <person name="Chen L."/>
            <person name="Li Y."/>
            <person name="Wang J."/>
            <person name="Zhang W."/>
            <person name="Chen S."/>
        </authorList>
    </citation>
    <scope>NUCLEOTIDE SEQUENCE [LARGE SCALE GENOMIC DNA]</scope>
    <source>
        <strain evidence="2">ATCC BAA-2165 / BE74</strain>
    </source>
</reference>
<dbReference type="KEGG" id="nal:B005_5322"/>
<proteinExistence type="predicted"/>
<name>J7L9E7_NOCAA</name>
<protein>
    <submittedName>
        <fullName evidence="1">Uncharacterized protein</fullName>
    </submittedName>
</protein>
<dbReference type="PATRIC" id="fig|1205910.3.peg.5035"/>
<gene>
    <name evidence="1" type="ordered locus">B005_5322</name>
</gene>
<reference evidence="1 2" key="1">
    <citation type="journal article" date="2012" name="J. Bacteriol.">
        <title>Whole-Genome Sequence of Nocardiopsis alba Strain ATCC BAA-2165, Associated with Honeybees.</title>
        <authorList>
            <person name="Qiao J."/>
            <person name="Chen L."/>
            <person name="Li Y."/>
            <person name="Wang J."/>
            <person name="Zhang W."/>
            <person name="Chen S."/>
        </authorList>
    </citation>
    <scope>NUCLEOTIDE SEQUENCE [LARGE SCALE GENOMIC DNA]</scope>
    <source>
        <strain evidence="2">ATCC BAA-2165 / BE74</strain>
    </source>
</reference>
<accession>J7L9E7</accession>
<dbReference type="STRING" id="1205910.B005_5322"/>
<dbReference type="EMBL" id="CP003788">
    <property type="protein sequence ID" value="AFR07434.1"/>
    <property type="molecule type" value="Genomic_DNA"/>
</dbReference>
<dbReference type="HOGENOM" id="CLU_3346472_0_0_11"/>